<evidence type="ECO:0000313" key="12">
    <source>
        <dbReference type="Proteomes" id="UP000279259"/>
    </source>
</evidence>
<dbReference type="InterPro" id="IPR046985">
    <property type="entry name" value="IP5"/>
</dbReference>
<feature type="compositionally biased region" description="Gly residues" evidence="9">
    <location>
        <begin position="1175"/>
        <end position="1184"/>
    </location>
</feature>
<keyword evidence="8" id="KW-0653">Protein transport</keyword>
<keyword evidence="5" id="KW-0813">Transport</keyword>
<keyword evidence="6" id="KW-0963">Cytoplasm</keyword>
<feature type="compositionally biased region" description="Low complexity" evidence="9">
    <location>
        <begin position="1061"/>
        <end position="1073"/>
    </location>
</feature>
<dbReference type="PROSITE" id="PS50275">
    <property type="entry name" value="SAC"/>
    <property type="match status" value="1"/>
</dbReference>
<dbReference type="InterPro" id="IPR000300">
    <property type="entry name" value="IPPc"/>
</dbReference>
<proteinExistence type="inferred from homology"/>
<keyword evidence="7" id="KW-0378">Hydrolase</keyword>
<dbReference type="GO" id="GO:0004439">
    <property type="term" value="F:phosphatidylinositol-4,5-bisphosphate 5-phosphatase activity"/>
    <property type="evidence" value="ECO:0007669"/>
    <property type="project" value="UniProtKB-EC"/>
</dbReference>
<feature type="region of interest" description="Disordered" evidence="9">
    <location>
        <begin position="1001"/>
        <end position="1075"/>
    </location>
</feature>
<name>A0A427YU92_9TREE</name>
<dbReference type="GO" id="GO:0015031">
    <property type="term" value="P:protein transport"/>
    <property type="evidence" value="ECO:0007669"/>
    <property type="project" value="UniProtKB-KW"/>
</dbReference>
<evidence type="ECO:0000256" key="4">
    <source>
        <dbReference type="ARBA" id="ARBA00013044"/>
    </source>
</evidence>
<feature type="region of interest" description="Disordered" evidence="9">
    <location>
        <begin position="1089"/>
        <end position="1333"/>
    </location>
</feature>
<reference evidence="11 12" key="1">
    <citation type="submission" date="2018-11" db="EMBL/GenBank/DDBJ databases">
        <title>Genome sequence of Saitozyma podzolica DSM 27192.</title>
        <authorList>
            <person name="Aliyu H."/>
            <person name="Gorte O."/>
            <person name="Ochsenreither K."/>
        </authorList>
    </citation>
    <scope>NUCLEOTIDE SEQUENCE [LARGE SCALE GENOMIC DNA]</scope>
    <source>
        <strain evidence="11 12">DSM 27192</strain>
    </source>
</reference>
<comment type="subcellular location">
    <subcellularLocation>
        <location evidence="1">Cytoplasm</location>
    </subcellularLocation>
</comment>
<dbReference type="GO" id="GO:0043813">
    <property type="term" value="F:phosphatidylinositol-3,5-bisphosphate 5-phosphatase activity"/>
    <property type="evidence" value="ECO:0007669"/>
    <property type="project" value="TreeGrafter"/>
</dbReference>
<feature type="compositionally biased region" description="Polar residues" evidence="9">
    <location>
        <begin position="1190"/>
        <end position="1199"/>
    </location>
</feature>
<accession>A0A427YU92</accession>
<dbReference type="PANTHER" id="PTHR11200">
    <property type="entry name" value="INOSITOL 5-PHOSPHATASE"/>
    <property type="match status" value="1"/>
</dbReference>
<dbReference type="GO" id="GO:0046856">
    <property type="term" value="P:phosphatidylinositol dephosphorylation"/>
    <property type="evidence" value="ECO:0007669"/>
    <property type="project" value="InterPro"/>
</dbReference>
<feature type="compositionally biased region" description="Low complexity" evidence="9">
    <location>
        <begin position="1289"/>
        <end position="1300"/>
    </location>
</feature>
<evidence type="ECO:0000256" key="8">
    <source>
        <dbReference type="ARBA" id="ARBA00022927"/>
    </source>
</evidence>
<evidence type="ECO:0000256" key="7">
    <source>
        <dbReference type="ARBA" id="ARBA00022801"/>
    </source>
</evidence>
<dbReference type="SMART" id="SM00128">
    <property type="entry name" value="IPPc"/>
    <property type="match status" value="1"/>
</dbReference>
<dbReference type="Gene3D" id="3.60.10.10">
    <property type="entry name" value="Endonuclease/exonuclease/phosphatase"/>
    <property type="match status" value="1"/>
</dbReference>
<comment type="similarity">
    <text evidence="3">In the central section; belongs to the inositol 1,4,5-trisphosphate 5-phosphatase family.</text>
</comment>
<dbReference type="PANTHER" id="PTHR11200:SF257">
    <property type="entry name" value="PHOSPHOINOSITIDE 5-PHOSPHATASE"/>
    <property type="match status" value="1"/>
</dbReference>
<evidence type="ECO:0000259" key="10">
    <source>
        <dbReference type="PROSITE" id="PS50275"/>
    </source>
</evidence>
<dbReference type="Proteomes" id="UP000279259">
    <property type="component" value="Unassembled WGS sequence"/>
</dbReference>
<dbReference type="STRING" id="1890683.A0A427YU92"/>
<feature type="compositionally biased region" description="Low complexity" evidence="9">
    <location>
        <begin position="1090"/>
        <end position="1113"/>
    </location>
</feature>
<evidence type="ECO:0000256" key="5">
    <source>
        <dbReference type="ARBA" id="ARBA00022448"/>
    </source>
</evidence>
<dbReference type="SUPFAM" id="SSF56219">
    <property type="entry name" value="DNase I-like"/>
    <property type="match status" value="1"/>
</dbReference>
<dbReference type="GO" id="GO:0005737">
    <property type="term" value="C:cytoplasm"/>
    <property type="evidence" value="ECO:0007669"/>
    <property type="project" value="UniProtKB-SubCell"/>
</dbReference>
<feature type="compositionally biased region" description="Pro residues" evidence="9">
    <location>
        <begin position="1250"/>
        <end position="1260"/>
    </location>
</feature>
<evidence type="ECO:0000256" key="1">
    <source>
        <dbReference type="ARBA" id="ARBA00004496"/>
    </source>
</evidence>
<protein>
    <recommendedName>
        <fullName evidence="4">phosphoinositide 5-phosphatase</fullName>
        <ecNumber evidence="4">3.1.3.36</ecNumber>
    </recommendedName>
</protein>
<dbReference type="InterPro" id="IPR002013">
    <property type="entry name" value="SAC_dom"/>
</dbReference>
<dbReference type="GO" id="GO:0016020">
    <property type="term" value="C:membrane"/>
    <property type="evidence" value="ECO:0007669"/>
    <property type="project" value="TreeGrafter"/>
</dbReference>
<dbReference type="EC" id="3.1.3.36" evidence="4"/>
<keyword evidence="12" id="KW-1185">Reference proteome</keyword>
<evidence type="ECO:0000256" key="3">
    <source>
        <dbReference type="ARBA" id="ARBA00009678"/>
    </source>
</evidence>
<sequence>MPATLYLRPSPRAFFLLTDTHALIFRQPDASESKASRSVVVAEFVPIDEVDMRGLVRASRGRTVEGVLGVTSVPSERSPIPEIFLLLVSTATPLSPLLPSSPFRPARVLSVEFHSLSSSFWDPPDLAIPPSTFGYDDDDGFEDFGQANFRGAGPSSTQSQASAQGVEHPCNGMRKYLESGGFFYAEACKWDISSRMGETNWLRPDSGHPLETFDERFVWNSSLLSPFLAFRAGLPPDVRKSLDEQSLLIPVIQGFCGSLPVTTSTGSTSWSDNRPEVAALGLISRLSWKRAGARFRTRGIDDDGQVANFVETELILATESVCLSQGIQTLQQKVEITRPAQATQPAFDKHFLELLSHYHSVHAVNLLGQKDAESMLSAAYSEHLAALKSTLESMPDEEKKGIDAVPDGTLSLTPYDFHAAVRTSGQEAVRYDFGTRLREVVNSMDHFGWTVVDSGTGQIIEQQQGVFRVNCLDCLDRTNYVQDVISSLTLSRFLASISSPLMNSSTLWAAHRELWADNGDRLSKIYAGTGAINTSATRSGKKTFAGLISDATKSVGRAYINNFQDKGKQAAIDMLLASRGMMAGQRTVILFDPISDSVQNALQARTSEFSKARNVTIFSGTWNLNGEPPEEALDAWLFPPDTPEPDIYAIAFQEIVELTAQQIIQVDPAKRLGPGSVTRTGWVLTTCRRMWEQYIMDTFALRKGKQSEYILFRSAQLVGTALILVIKADMVKHIRSVESAIKKTGLQGLSGNKGGVGIRLELFDSTVCFMTCHLAAGHGNVTERNADYRTISQGLKFLRGKMIEDHEIIIWAADFNYRIALPNADVREYAEAGELDSLLAADQLLQAMDEGEVFNGYDEGRISFRPTYKYDNGTDDYDTSEKARIPAWTDRILFKGPLRLKTYDRAELRISDHRPVYAVFEATVREVDQARKEAIESDLEGTLRKSIGHDVADKAANGGLDDLVGQMMNASLNLGVKTKSPVPPQIVKPYTARSKVAPVGVGQGGKAARGIDGNGATEGIKPYAVRPSPRLPPRPQLSNGDELPANLPPPILPSRSPAPAPATAASPRLSTSPVERKSVAAAISAFEGRSAPTPTSSTVVSAPSSVPTSSLSSNFARPTTMPWNGASSASVSAAKPAPPIPARAAAKTISSTSFREAPRIPLRKRSSTLSAGVAGAIGTGGTGSGESSVHETLTPSSTGDFVVVKRVPPGVPPAATPAPTRVPDQNGSTSIRISDRTANGAGSKDGSNKSPPPPQLPPRAPPRRGGTLDMNGSPPEDLVKPVSPDVVKSHSASTSASAGVSGSGSVGVSEGSRSPTKKVPPVVKAKPVNLRSC</sequence>
<evidence type="ECO:0000313" key="11">
    <source>
        <dbReference type="EMBL" id="RSH94713.1"/>
    </source>
</evidence>
<feature type="domain" description="SAC" evidence="10">
    <location>
        <begin position="173"/>
        <end position="528"/>
    </location>
</feature>
<feature type="compositionally biased region" description="Pro residues" evidence="9">
    <location>
        <begin position="1046"/>
        <end position="1060"/>
    </location>
</feature>
<evidence type="ECO:0000256" key="9">
    <source>
        <dbReference type="SAM" id="MobiDB-lite"/>
    </source>
</evidence>
<evidence type="ECO:0000256" key="2">
    <source>
        <dbReference type="ARBA" id="ARBA00008943"/>
    </source>
</evidence>
<evidence type="ECO:0000256" key="6">
    <source>
        <dbReference type="ARBA" id="ARBA00022490"/>
    </source>
</evidence>
<gene>
    <name evidence="11" type="primary">INP52</name>
    <name evidence="11" type="ORF">EHS25_004518</name>
</gene>
<feature type="compositionally biased region" description="Low complexity" evidence="9">
    <location>
        <begin position="1306"/>
        <end position="1333"/>
    </location>
</feature>
<comment type="caution">
    <text evidence="11">The sequence shown here is derived from an EMBL/GenBank/DDBJ whole genome shotgun (WGS) entry which is preliminary data.</text>
</comment>
<dbReference type="Pfam" id="PF22669">
    <property type="entry name" value="Exo_endo_phos2"/>
    <property type="match status" value="1"/>
</dbReference>
<dbReference type="FunFam" id="3.60.10.10:FF:000029">
    <property type="entry name" value="Inositol polyphosphate 5-phosphatase"/>
    <property type="match status" value="1"/>
</dbReference>
<dbReference type="InterPro" id="IPR036691">
    <property type="entry name" value="Endo/exonu/phosph_ase_sf"/>
</dbReference>
<dbReference type="Pfam" id="PF02383">
    <property type="entry name" value="Syja_N"/>
    <property type="match status" value="1"/>
</dbReference>
<organism evidence="11 12">
    <name type="scientific">Saitozyma podzolica</name>
    <dbReference type="NCBI Taxonomy" id="1890683"/>
    <lineage>
        <taxon>Eukaryota</taxon>
        <taxon>Fungi</taxon>
        <taxon>Dikarya</taxon>
        <taxon>Basidiomycota</taxon>
        <taxon>Agaricomycotina</taxon>
        <taxon>Tremellomycetes</taxon>
        <taxon>Tremellales</taxon>
        <taxon>Trimorphomycetaceae</taxon>
        <taxon>Saitozyma</taxon>
    </lineage>
</organism>
<feature type="compositionally biased region" description="Low complexity" evidence="9">
    <location>
        <begin position="1126"/>
        <end position="1135"/>
    </location>
</feature>
<dbReference type="OrthoDB" id="405996at2759"/>
<comment type="similarity">
    <text evidence="2">Belongs to the synaptojanin family.</text>
</comment>
<dbReference type="EMBL" id="RSCD01000002">
    <property type="protein sequence ID" value="RSH94713.1"/>
    <property type="molecule type" value="Genomic_DNA"/>
</dbReference>